<gene>
    <name evidence="16" type="ORF">ACFPN2_26180</name>
</gene>
<dbReference type="Gene3D" id="2.40.170.20">
    <property type="entry name" value="TonB-dependent receptor, beta-barrel domain"/>
    <property type="match status" value="1"/>
</dbReference>
<keyword evidence="4" id="KW-0410">Iron transport</keyword>
<feature type="domain" description="TonB-dependent receptor plug" evidence="15">
    <location>
        <begin position="56"/>
        <end position="164"/>
    </location>
</feature>
<sequence>MYKHSRRLLVGVIALLETAGAVAQVAPGETTDDTQARGRVGLETVVVTARKRAESQQDVPVAISSITPTQLESNIATDLSKVAELAPQVMIGRNTNGTGGFLTIRGISSSGTDAGLDQSVAVSIDGVPLSRGRVINSSVYDIAQVEVLAGPQSLFFGKNSPAGVISLRSGDPTDHFEGSVKAGYEMEAEERYVEGMVSGPISDTFSARLAFRGSAMNGWIDNVAQPVADPLHPGVTVPGATFGNKGPDGENYSGRLTLRWEPSSDFNANLKVTWDKQSMNAMNAYVELYCTGGQTVPTIAGIAMPYADCAKNQRKAEASLPAVYAVNYPYGNNGLPYYDSKFVLGALTLNKEFDKVSLTSTTGYYDQTVTGGNNADYTPFSLLWSTQHEDYDLFTQEVRVNTEFDGPLNFMGGLYYEKSRRPWFNAADLFHGGFNVMAQNWTTFETAAKVDSESYSGFAQLRWNITDALELAAGARYTHEEKDGDFENLSIGVTTLNLRPVGDVLHSSYDDDNVSPEVTLTWHPAPDQTIYGAYKTGFKSGGLSNGAILQRAFTADSVKFGPEESKGFEIGYKSTLLQDTLRLDVTAYRYEYDGLQVASFDSSTLSFNIGNAAEARTEGVAGSFNWLATDNLSFNGNVGYNRARYTNYRTAPCYAGQTAALGCVGGSQDLSGTALVRAPDVTFSIGADYRAQFTAGWIADFSIDAAHSDSYQAHTDNHPGGIQDAFWRLNAAINLMPDDERFKLSLIGRNLTNEYYMIASSSAPGGPPTQFVATFNRPREVVLQAEYNF</sequence>
<dbReference type="EMBL" id="JBHSDU010000014">
    <property type="protein sequence ID" value="MFC4312599.1"/>
    <property type="molecule type" value="Genomic_DNA"/>
</dbReference>
<dbReference type="Pfam" id="PF00593">
    <property type="entry name" value="TonB_dep_Rec_b-barrel"/>
    <property type="match status" value="1"/>
</dbReference>
<evidence type="ECO:0000256" key="13">
    <source>
        <dbReference type="SAM" id="SignalP"/>
    </source>
</evidence>
<evidence type="ECO:0000256" key="12">
    <source>
        <dbReference type="RuleBase" id="RU003357"/>
    </source>
</evidence>
<feature type="chain" id="PRO_5047106749" evidence="13">
    <location>
        <begin position="24"/>
        <end position="789"/>
    </location>
</feature>
<feature type="signal peptide" evidence="13">
    <location>
        <begin position="1"/>
        <end position="23"/>
    </location>
</feature>
<comment type="subcellular location">
    <subcellularLocation>
        <location evidence="1 11">Cell outer membrane</location>
        <topology evidence="1 11">Multi-pass membrane protein</topology>
    </subcellularLocation>
</comment>
<comment type="caution">
    <text evidence="16">The sequence shown here is derived from an EMBL/GenBank/DDBJ whole genome shotgun (WGS) entry which is preliminary data.</text>
</comment>
<keyword evidence="7" id="KW-0406">Ion transport</keyword>
<evidence type="ECO:0000259" key="14">
    <source>
        <dbReference type="Pfam" id="PF00593"/>
    </source>
</evidence>
<comment type="similarity">
    <text evidence="11 12">Belongs to the TonB-dependent receptor family.</text>
</comment>
<keyword evidence="13" id="KW-0732">Signal</keyword>
<organism evidence="16 17">
    <name type="scientific">Steroidobacter flavus</name>
    <dbReference type="NCBI Taxonomy" id="1842136"/>
    <lineage>
        <taxon>Bacteria</taxon>
        <taxon>Pseudomonadati</taxon>
        <taxon>Pseudomonadota</taxon>
        <taxon>Gammaproteobacteria</taxon>
        <taxon>Steroidobacterales</taxon>
        <taxon>Steroidobacteraceae</taxon>
        <taxon>Steroidobacter</taxon>
    </lineage>
</organism>
<dbReference type="PANTHER" id="PTHR32552">
    <property type="entry name" value="FERRICHROME IRON RECEPTOR-RELATED"/>
    <property type="match status" value="1"/>
</dbReference>
<keyword evidence="10 11" id="KW-0998">Cell outer membrane</keyword>
<dbReference type="RefSeq" id="WP_380602135.1">
    <property type="nucleotide sequence ID" value="NZ_JBHSDU010000014.1"/>
</dbReference>
<dbReference type="PROSITE" id="PS52016">
    <property type="entry name" value="TONB_DEPENDENT_REC_3"/>
    <property type="match status" value="1"/>
</dbReference>
<keyword evidence="9 11" id="KW-0472">Membrane</keyword>
<dbReference type="PANTHER" id="PTHR32552:SF81">
    <property type="entry name" value="TONB-DEPENDENT OUTER MEMBRANE RECEPTOR"/>
    <property type="match status" value="1"/>
</dbReference>
<evidence type="ECO:0000256" key="9">
    <source>
        <dbReference type="ARBA" id="ARBA00023136"/>
    </source>
</evidence>
<keyword evidence="17" id="KW-1185">Reference proteome</keyword>
<evidence type="ECO:0000256" key="11">
    <source>
        <dbReference type="PROSITE-ProRule" id="PRU01360"/>
    </source>
</evidence>
<evidence type="ECO:0000256" key="7">
    <source>
        <dbReference type="ARBA" id="ARBA00023065"/>
    </source>
</evidence>
<keyword evidence="3 11" id="KW-1134">Transmembrane beta strand</keyword>
<feature type="domain" description="TonB-dependent receptor-like beta-barrel" evidence="14">
    <location>
        <begin position="330"/>
        <end position="751"/>
    </location>
</feature>
<evidence type="ECO:0000313" key="17">
    <source>
        <dbReference type="Proteomes" id="UP001595904"/>
    </source>
</evidence>
<dbReference type="InterPro" id="IPR012910">
    <property type="entry name" value="Plug_dom"/>
</dbReference>
<protein>
    <submittedName>
        <fullName evidence="16">TonB-dependent receptor</fullName>
    </submittedName>
</protein>
<keyword evidence="2 11" id="KW-0813">Transport</keyword>
<dbReference type="InterPro" id="IPR000531">
    <property type="entry name" value="Beta-barrel_TonB"/>
</dbReference>
<evidence type="ECO:0000256" key="8">
    <source>
        <dbReference type="ARBA" id="ARBA00023077"/>
    </source>
</evidence>
<evidence type="ECO:0000256" key="10">
    <source>
        <dbReference type="ARBA" id="ARBA00023237"/>
    </source>
</evidence>
<keyword evidence="5 11" id="KW-0812">Transmembrane</keyword>
<keyword evidence="6" id="KW-0408">Iron</keyword>
<accession>A0ABV8T1M9</accession>
<evidence type="ECO:0000256" key="1">
    <source>
        <dbReference type="ARBA" id="ARBA00004571"/>
    </source>
</evidence>
<proteinExistence type="inferred from homology"/>
<dbReference type="Proteomes" id="UP001595904">
    <property type="component" value="Unassembled WGS sequence"/>
</dbReference>
<evidence type="ECO:0000256" key="4">
    <source>
        <dbReference type="ARBA" id="ARBA00022496"/>
    </source>
</evidence>
<keyword evidence="8 12" id="KW-0798">TonB box</keyword>
<dbReference type="InterPro" id="IPR036942">
    <property type="entry name" value="Beta-barrel_TonB_sf"/>
</dbReference>
<reference evidence="17" key="1">
    <citation type="journal article" date="2019" name="Int. J. Syst. Evol. Microbiol.">
        <title>The Global Catalogue of Microorganisms (GCM) 10K type strain sequencing project: providing services to taxonomists for standard genome sequencing and annotation.</title>
        <authorList>
            <consortium name="The Broad Institute Genomics Platform"/>
            <consortium name="The Broad Institute Genome Sequencing Center for Infectious Disease"/>
            <person name="Wu L."/>
            <person name="Ma J."/>
        </authorList>
    </citation>
    <scope>NUCLEOTIDE SEQUENCE [LARGE SCALE GENOMIC DNA]</scope>
    <source>
        <strain evidence="17">CGMCC 1.10759</strain>
    </source>
</reference>
<dbReference type="Pfam" id="PF07715">
    <property type="entry name" value="Plug"/>
    <property type="match status" value="1"/>
</dbReference>
<evidence type="ECO:0000256" key="2">
    <source>
        <dbReference type="ARBA" id="ARBA00022448"/>
    </source>
</evidence>
<name>A0ABV8T1M9_9GAMM</name>
<evidence type="ECO:0000313" key="16">
    <source>
        <dbReference type="EMBL" id="MFC4312599.1"/>
    </source>
</evidence>
<evidence type="ECO:0000259" key="15">
    <source>
        <dbReference type="Pfam" id="PF07715"/>
    </source>
</evidence>
<evidence type="ECO:0000256" key="3">
    <source>
        <dbReference type="ARBA" id="ARBA00022452"/>
    </source>
</evidence>
<dbReference type="InterPro" id="IPR039426">
    <property type="entry name" value="TonB-dep_rcpt-like"/>
</dbReference>
<keyword evidence="16" id="KW-0675">Receptor</keyword>
<dbReference type="SUPFAM" id="SSF56935">
    <property type="entry name" value="Porins"/>
    <property type="match status" value="1"/>
</dbReference>
<evidence type="ECO:0000256" key="5">
    <source>
        <dbReference type="ARBA" id="ARBA00022692"/>
    </source>
</evidence>
<evidence type="ECO:0000256" key="6">
    <source>
        <dbReference type="ARBA" id="ARBA00023004"/>
    </source>
</evidence>